<dbReference type="InterPro" id="IPR051783">
    <property type="entry name" value="NAD(P)-dependent_oxidoreduct"/>
</dbReference>
<reference evidence="3 4" key="1">
    <citation type="journal article" date="2012" name="J. Bacteriol.">
        <title>Complete Genome Sequence of Mycobacterium vaccae Type Strain ATCC 25954.</title>
        <authorList>
            <person name="Ho Y.S."/>
            <person name="Adroub S.A."/>
            <person name="Abadi M."/>
            <person name="Al Alwan B."/>
            <person name="Alkhateeb R."/>
            <person name="Gao G."/>
            <person name="Ragab A."/>
            <person name="Ali S."/>
            <person name="van Soolingen D."/>
            <person name="Bitter W."/>
            <person name="Pain A."/>
            <person name="Abdallah A.M."/>
        </authorList>
    </citation>
    <scope>NUCLEOTIDE SEQUENCE [LARGE SCALE GENOMIC DNA]</scope>
    <source>
        <strain evidence="3 4">ATCC 25954</strain>
    </source>
</reference>
<evidence type="ECO:0000313" key="4">
    <source>
        <dbReference type="Proteomes" id="UP000006072"/>
    </source>
</evidence>
<dbReference type="RefSeq" id="WP_003931347.1">
    <property type="nucleotide sequence ID" value="NZ_JH814693.1"/>
</dbReference>
<evidence type="ECO:0000313" key="3">
    <source>
        <dbReference type="EMBL" id="EJZ10716.1"/>
    </source>
</evidence>
<dbReference type="GO" id="GO:0004029">
    <property type="term" value="F:aldehyde dehydrogenase (NAD+) activity"/>
    <property type="evidence" value="ECO:0007669"/>
    <property type="project" value="TreeGrafter"/>
</dbReference>
<dbReference type="InterPro" id="IPR036291">
    <property type="entry name" value="NAD(P)-bd_dom_sf"/>
</dbReference>
<evidence type="ECO:0000256" key="1">
    <source>
        <dbReference type="SAM" id="MobiDB-lite"/>
    </source>
</evidence>
<sequence>MTEPSPVASLAPDSSPVASLAPDSSPVASLAPDSSPAPVLVIGANGYLGSHVTRALVADGRQVRVMVRDGANTVGIDDLDVTRFVGDIWDDDVLRAAMTGCQDVYYCVVDTRGWLRDPAPLFRTNVDGTRNVLDVAVEPAVAPSLQKFVFTSSYVTVGRRRGKVATEADVIGDHELARLTPYVRSRVQAENLVLEYARRRGLPAVAMCVSTTYGAGDWGRTPHGAIIAGAAFGKLPFVMSGIELEAVGIEDAAAAMLLAAQNGRPGERYLISEKMISNAEVVRIAAEAAGVPAPTRSVPLPVSYAMAALGSLKARLQGTDERLSLDSLRLMRAEAPVDCGKARRELGWQPRPVEESIREAAKFWVGLREAKRAGKAAG</sequence>
<proteinExistence type="predicted"/>
<dbReference type="HOGENOM" id="CLU_007383_6_0_11"/>
<dbReference type="Pfam" id="PF01370">
    <property type="entry name" value="Epimerase"/>
    <property type="match status" value="1"/>
</dbReference>
<dbReference type="AlphaFoldDB" id="K0UV85"/>
<keyword evidence="4" id="KW-1185">Reference proteome</keyword>
<dbReference type="eggNOG" id="COG0451">
    <property type="taxonomic scope" value="Bacteria"/>
</dbReference>
<gene>
    <name evidence="3" type="ORF">MVAC_08354</name>
</gene>
<dbReference type="EMBL" id="ALQA01000013">
    <property type="protein sequence ID" value="EJZ10716.1"/>
    <property type="molecule type" value="Genomic_DNA"/>
</dbReference>
<accession>K0UV85</accession>
<dbReference type="SUPFAM" id="SSF51735">
    <property type="entry name" value="NAD(P)-binding Rossmann-fold domains"/>
    <property type="match status" value="1"/>
</dbReference>
<organism evidence="3 4">
    <name type="scientific">Mycolicibacterium vaccae ATCC 25954</name>
    <dbReference type="NCBI Taxonomy" id="1194972"/>
    <lineage>
        <taxon>Bacteria</taxon>
        <taxon>Bacillati</taxon>
        <taxon>Actinomycetota</taxon>
        <taxon>Actinomycetes</taxon>
        <taxon>Mycobacteriales</taxon>
        <taxon>Mycobacteriaceae</taxon>
        <taxon>Mycolicibacterium</taxon>
    </lineage>
</organism>
<feature type="domain" description="NAD-dependent epimerase/dehydratase" evidence="2">
    <location>
        <begin position="39"/>
        <end position="271"/>
    </location>
</feature>
<dbReference type="PANTHER" id="PTHR48079">
    <property type="entry name" value="PROTEIN YEEZ"/>
    <property type="match status" value="1"/>
</dbReference>
<dbReference type="PANTHER" id="PTHR48079:SF6">
    <property type="entry name" value="NAD(P)-BINDING DOMAIN-CONTAINING PROTEIN-RELATED"/>
    <property type="match status" value="1"/>
</dbReference>
<dbReference type="PATRIC" id="fig|1194972.3.peg.1682"/>
<dbReference type="InterPro" id="IPR001509">
    <property type="entry name" value="Epimerase_deHydtase"/>
</dbReference>
<protein>
    <submittedName>
        <fullName evidence="3">NAD-dependent epimerase/dehydratase</fullName>
    </submittedName>
</protein>
<feature type="region of interest" description="Disordered" evidence="1">
    <location>
        <begin position="1"/>
        <end position="29"/>
    </location>
</feature>
<dbReference type="Proteomes" id="UP000006072">
    <property type="component" value="Unassembled WGS sequence"/>
</dbReference>
<evidence type="ECO:0000259" key="2">
    <source>
        <dbReference type="Pfam" id="PF01370"/>
    </source>
</evidence>
<name>K0UV85_MYCVA</name>
<dbReference type="Gene3D" id="3.40.50.720">
    <property type="entry name" value="NAD(P)-binding Rossmann-like Domain"/>
    <property type="match status" value="1"/>
</dbReference>
<dbReference type="GO" id="GO:0005737">
    <property type="term" value="C:cytoplasm"/>
    <property type="evidence" value="ECO:0007669"/>
    <property type="project" value="TreeGrafter"/>
</dbReference>
<comment type="caution">
    <text evidence="3">The sequence shown here is derived from an EMBL/GenBank/DDBJ whole genome shotgun (WGS) entry which is preliminary data.</text>
</comment>